<sequence length="230" mass="26221">MVMSIFLFSATSLAKETIIASVSPGFPNGLHAKYFQFLADELSQNIRIKPLPLARRVKELEKGDVDIIIFGKDNNPALVALMPAYTAVTEMLFVSAEDRDKIANTEQLKAAIIGLSQGANSYLMFEKEDYSNKVRVKSLSQKVQLLERKRIDGFFHTALSTNKVLTERKLSDAIVPSRWQPKSLKSSSHFIISKKSHLFEHIDELEKVIEKAKREGKFKQIRSQYYQRKK</sequence>
<reference evidence="4" key="1">
    <citation type="submission" date="2018-08" db="EMBL/GenBank/DDBJ databases">
        <title>Thalassotalea euphylliae genome.</title>
        <authorList>
            <person name="Summers S."/>
            <person name="Rice S.A."/>
            <person name="Freckelton M.L."/>
            <person name="Nedved B.T."/>
            <person name="Hadfield M.G."/>
        </authorList>
    </citation>
    <scope>NUCLEOTIDE SEQUENCE [LARGE SCALE GENOMIC DNA]</scope>
    <source>
        <strain evidence="4">H3</strain>
    </source>
</reference>
<organism evidence="3 4">
    <name type="scientific">Thalassotalea euphylliae</name>
    <dbReference type="NCBI Taxonomy" id="1655234"/>
    <lineage>
        <taxon>Bacteria</taxon>
        <taxon>Pseudomonadati</taxon>
        <taxon>Pseudomonadota</taxon>
        <taxon>Gammaproteobacteria</taxon>
        <taxon>Alteromonadales</taxon>
        <taxon>Colwelliaceae</taxon>
        <taxon>Thalassotalea</taxon>
    </lineage>
</organism>
<dbReference type="Gene3D" id="3.40.190.10">
    <property type="entry name" value="Periplasmic binding protein-like II"/>
    <property type="match status" value="2"/>
</dbReference>
<feature type="coiled-coil region" evidence="1">
    <location>
        <begin position="195"/>
        <end position="222"/>
    </location>
</feature>
<proteinExistence type="predicted"/>
<gene>
    <name evidence="3" type="ORF">DXX94_14325</name>
</gene>
<dbReference type="SUPFAM" id="SSF53850">
    <property type="entry name" value="Periplasmic binding protein-like II"/>
    <property type="match status" value="1"/>
</dbReference>
<dbReference type="SMART" id="SM00062">
    <property type="entry name" value="PBPb"/>
    <property type="match status" value="1"/>
</dbReference>
<keyword evidence="1" id="KW-0175">Coiled coil</keyword>
<dbReference type="Proteomes" id="UP000256899">
    <property type="component" value="Unassembled WGS sequence"/>
</dbReference>
<dbReference type="AlphaFoldDB" id="A0A3E0U6N1"/>
<evidence type="ECO:0000313" key="4">
    <source>
        <dbReference type="Proteomes" id="UP000256899"/>
    </source>
</evidence>
<evidence type="ECO:0000256" key="1">
    <source>
        <dbReference type="SAM" id="Coils"/>
    </source>
</evidence>
<dbReference type="InterPro" id="IPR001638">
    <property type="entry name" value="Solute-binding_3/MltF_N"/>
</dbReference>
<name>A0A3E0U6N1_9GAMM</name>
<comment type="caution">
    <text evidence="3">The sequence shown here is derived from an EMBL/GenBank/DDBJ whole genome shotgun (WGS) entry which is preliminary data.</text>
</comment>
<protein>
    <recommendedName>
        <fullName evidence="2">Solute-binding protein family 3/N-terminal domain-containing protein</fullName>
    </recommendedName>
</protein>
<keyword evidence="4" id="KW-1185">Reference proteome</keyword>
<dbReference type="EMBL" id="QUOT01000001">
    <property type="protein sequence ID" value="REL31795.1"/>
    <property type="molecule type" value="Genomic_DNA"/>
</dbReference>
<evidence type="ECO:0000313" key="3">
    <source>
        <dbReference type="EMBL" id="REL31795.1"/>
    </source>
</evidence>
<feature type="domain" description="Solute-binding protein family 3/N-terminal" evidence="2">
    <location>
        <begin position="17"/>
        <end position="229"/>
    </location>
</feature>
<dbReference type="Pfam" id="PF00497">
    <property type="entry name" value="SBP_bac_3"/>
    <property type="match status" value="1"/>
</dbReference>
<evidence type="ECO:0000259" key="2">
    <source>
        <dbReference type="SMART" id="SM00062"/>
    </source>
</evidence>
<accession>A0A3E0U6N1</accession>